<sequence>MIVYIFRGLYDTSQTRLSPWSALLPINMASRFGVPSAITPGPLPLVHFRGILTMHRCVHEVLESVALLYIPGLQSAIYQWSCCRPHQANFSLKALKGVLVLSQPAYYPICDQ</sequence>
<evidence type="ECO:0000313" key="1">
    <source>
        <dbReference type="EMBL" id="GFU16077.1"/>
    </source>
</evidence>
<organism evidence="1 2">
    <name type="scientific">Nephila pilipes</name>
    <name type="common">Giant wood spider</name>
    <name type="synonym">Nephila maculata</name>
    <dbReference type="NCBI Taxonomy" id="299642"/>
    <lineage>
        <taxon>Eukaryota</taxon>
        <taxon>Metazoa</taxon>
        <taxon>Ecdysozoa</taxon>
        <taxon>Arthropoda</taxon>
        <taxon>Chelicerata</taxon>
        <taxon>Arachnida</taxon>
        <taxon>Araneae</taxon>
        <taxon>Araneomorphae</taxon>
        <taxon>Entelegynae</taxon>
        <taxon>Araneoidea</taxon>
        <taxon>Nephilidae</taxon>
        <taxon>Nephila</taxon>
    </lineage>
</organism>
<dbReference type="AlphaFoldDB" id="A0A8X6UHP6"/>
<protein>
    <submittedName>
        <fullName evidence="1">Uncharacterized protein</fullName>
    </submittedName>
</protein>
<dbReference type="EMBL" id="BMAW01030356">
    <property type="protein sequence ID" value="GFU16077.1"/>
    <property type="molecule type" value="Genomic_DNA"/>
</dbReference>
<evidence type="ECO:0000313" key="2">
    <source>
        <dbReference type="Proteomes" id="UP000887013"/>
    </source>
</evidence>
<accession>A0A8X6UHP6</accession>
<reference evidence="1" key="1">
    <citation type="submission" date="2020-08" db="EMBL/GenBank/DDBJ databases">
        <title>Multicomponent nature underlies the extraordinary mechanical properties of spider dragline silk.</title>
        <authorList>
            <person name="Kono N."/>
            <person name="Nakamura H."/>
            <person name="Mori M."/>
            <person name="Yoshida Y."/>
            <person name="Ohtoshi R."/>
            <person name="Malay A.D."/>
            <person name="Moran D.A.P."/>
            <person name="Tomita M."/>
            <person name="Numata K."/>
            <person name="Arakawa K."/>
        </authorList>
    </citation>
    <scope>NUCLEOTIDE SEQUENCE</scope>
</reference>
<gene>
    <name evidence="1" type="ORF">NPIL_271521</name>
</gene>
<comment type="caution">
    <text evidence="1">The sequence shown here is derived from an EMBL/GenBank/DDBJ whole genome shotgun (WGS) entry which is preliminary data.</text>
</comment>
<keyword evidence="2" id="KW-1185">Reference proteome</keyword>
<name>A0A8X6UHP6_NEPPI</name>
<dbReference type="Proteomes" id="UP000887013">
    <property type="component" value="Unassembled WGS sequence"/>
</dbReference>
<proteinExistence type="predicted"/>